<dbReference type="InterPro" id="IPR025746">
    <property type="entry name" value="PilX_N_dom"/>
</dbReference>
<sequence length="379" mass="38713">MMATNKEKGFATLTITLVLVSLLVAVSVFIGKVLVSDKRITLNEIEYRVALAAAEKGIADAMAILKVDPAVSSASGTLATSAATATYQVSIIQDSPIPNAWQLESAATLAGGGGTTVSVQVVRRSILNPANAGPAAPLLIGGASTGISGNMTVVANPNGGGPGVPVSVWSGKDIAGGGSMQTCQLGDYNGSGCTDTLSTKSGGTVTLDSDVVDNDADFPTDLLSYVFGFGDDEWEKLEAMATAIVSSCSSIVSPGFYIVEGAGDCDIDDITSSTDEPVIALVKDANIVANGGNQFYGLLFSYDSDPISAPGYTLKLNGNAKIFGAITTNHGGDNLNGTFDAVYDQGVICNLSYCDGNTSGGSGSPFVKLMIIPGSWKDW</sequence>
<organism evidence="2 3">
    <name type="scientific">Oceanimonas doudoroffii</name>
    <dbReference type="NCBI Taxonomy" id="84158"/>
    <lineage>
        <taxon>Bacteria</taxon>
        <taxon>Pseudomonadati</taxon>
        <taxon>Pseudomonadota</taxon>
        <taxon>Gammaproteobacteria</taxon>
        <taxon>Aeromonadales</taxon>
        <taxon>Aeromonadaceae</taxon>
        <taxon>Oceanimonas</taxon>
    </lineage>
</organism>
<evidence type="ECO:0000259" key="1">
    <source>
        <dbReference type="Pfam" id="PF14341"/>
    </source>
</evidence>
<protein>
    <recommendedName>
        <fullName evidence="1">Type 4 fimbrial biogenesis protein PilX N-terminal domain-containing protein</fullName>
    </recommendedName>
</protein>
<feature type="domain" description="Type 4 fimbrial biogenesis protein PilX N-terminal" evidence="1">
    <location>
        <begin position="8"/>
        <end position="58"/>
    </location>
</feature>
<dbReference type="Pfam" id="PF14341">
    <property type="entry name" value="PilX_N"/>
    <property type="match status" value="1"/>
</dbReference>
<gene>
    <name evidence="2" type="ORF">B6S08_13435</name>
</gene>
<comment type="caution">
    <text evidence="2">The sequence shown here is derived from an EMBL/GenBank/DDBJ whole genome shotgun (WGS) entry which is preliminary data.</text>
</comment>
<proteinExistence type="predicted"/>
<evidence type="ECO:0000313" key="3">
    <source>
        <dbReference type="Proteomes" id="UP000242757"/>
    </source>
</evidence>
<accession>A0A233RCG0</accession>
<dbReference type="AlphaFoldDB" id="A0A233RCG0"/>
<name>A0A233RCG0_9GAMM</name>
<dbReference type="Proteomes" id="UP000242757">
    <property type="component" value="Unassembled WGS sequence"/>
</dbReference>
<keyword evidence="3" id="KW-1185">Reference proteome</keyword>
<evidence type="ECO:0000313" key="2">
    <source>
        <dbReference type="EMBL" id="OXY81074.1"/>
    </source>
</evidence>
<reference evidence="2 3" key="1">
    <citation type="submission" date="2017-08" db="EMBL/GenBank/DDBJ databases">
        <title>A Genome Sequence of Oceanimonas doudoroffii ATCC 27123T.</title>
        <authorList>
            <person name="Brennan M.A."/>
            <person name="Maclea K.S."/>
            <person name="Mcclelland W.D."/>
            <person name="Trachtenberg A.M."/>
        </authorList>
    </citation>
    <scope>NUCLEOTIDE SEQUENCE [LARGE SCALE GENOMIC DNA]</scope>
    <source>
        <strain evidence="2 3">ATCC 27123</strain>
    </source>
</reference>
<dbReference type="EMBL" id="NBIM01000005">
    <property type="protein sequence ID" value="OXY81074.1"/>
    <property type="molecule type" value="Genomic_DNA"/>
</dbReference>
<dbReference type="OrthoDB" id="6017064at2"/>